<dbReference type="InterPro" id="IPR036412">
    <property type="entry name" value="HAD-like_sf"/>
</dbReference>
<reference evidence="2 3" key="1">
    <citation type="journal article" date="2018" name="MBio">
        <title>Comparative Genomics Reveals the Core Gene Toolbox for the Fungus-Insect Symbiosis.</title>
        <authorList>
            <person name="Wang Y."/>
            <person name="Stata M."/>
            <person name="Wang W."/>
            <person name="Stajich J.E."/>
            <person name="White M.M."/>
            <person name="Moncalvo J.M."/>
        </authorList>
    </citation>
    <scope>NUCLEOTIDE SEQUENCE [LARGE SCALE GENOMIC DNA]</scope>
    <source>
        <strain evidence="2 3">SWE-8-4</strain>
    </source>
</reference>
<evidence type="ECO:0000259" key="1">
    <source>
        <dbReference type="PROSITE" id="PS50969"/>
    </source>
</evidence>
<dbReference type="Gene3D" id="3.40.50.1000">
    <property type="entry name" value="HAD superfamily/HAD-like"/>
    <property type="match status" value="1"/>
</dbReference>
<dbReference type="EMBL" id="MBFR01000005">
    <property type="protein sequence ID" value="PVU97931.1"/>
    <property type="molecule type" value="Genomic_DNA"/>
</dbReference>
<gene>
    <name evidence="2" type="ORF">BB561_000191</name>
</gene>
<dbReference type="GO" id="GO:0016791">
    <property type="term" value="F:phosphatase activity"/>
    <property type="evidence" value="ECO:0007669"/>
    <property type="project" value="InterPro"/>
</dbReference>
<dbReference type="PROSITE" id="PS50969">
    <property type="entry name" value="FCP1"/>
    <property type="match status" value="1"/>
</dbReference>
<dbReference type="Proteomes" id="UP000245383">
    <property type="component" value="Unassembled WGS sequence"/>
</dbReference>
<protein>
    <recommendedName>
        <fullName evidence="1">FCP1 homology domain-containing protein</fullName>
    </recommendedName>
</protein>
<dbReference type="SUPFAM" id="SSF56784">
    <property type="entry name" value="HAD-like"/>
    <property type="match status" value="1"/>
</dbReference>
<organism evidence="2 3">
    <name type="scientific">Smittium simulii</name>
    <dbReference type="NCBI Taxonomy" id="133385"/>
    <lineage>
        <taxon>Eukaryota</taxon>
        <taxon>Fungi</taxon>
        <taxon>Fungi incertae sedis</taxon>
        <taxon>Zoopagomycota</taxon>
        <taxon>Kickxellomycotina</taxon>
        <taxon>Harpellomycetes</taxon>
        <taxon>Harpellales</taxon>
        <taxon>Legeriomycetaceae</taxon>
        <taxon>Smittium</taxon>
    </lineage>
</organism>
<feature type="domain" description="FCP1 homology" evidence="1">
    <location>
        <begin position="240"/>
        <end position="398"/>
    </location>
</feature>
<sequence>MMNRLEPILPREKISNNQEARDLDILKEKKTSSFVITESNKRLGANKVETQIHQKNSTVNNSELLNNKINSKSSKNSFSENTFNLRSSIENNLNKKSSIDTTDKSINQLDSSSTFQIQDKSVAVAKLGTNADYSDSYVKSNDSQEEIAPKISIDIGTDFIQEQNEILLGSSSTDTENSADNEVKAIIDALTKSEEEDLVSDDLELRSEIASPRNNIASASSEKLITRISGDYLLSPLLSDHSGRKCLVLDLDETLVHSSFKPIDSPDFIVPVTLYGQHHDVFVSKRPNVDKFLLELSRYYEIVVFTASLSMYADPVMDLLDIHHVITHRLFRESCSLYNMNYVKDLSRLGRPLTDVIIIDNSPASYLFHPQNAISVTSWFNDPHDSELLDILPFLISLSKVDDVAAVLNLNHNHKIKAF</sequence>
<accession>A0A2T9Z011</accession>
<dbReference type="CDD" id="cd07521">
    <property type="entry name" value="HAD_FCP1-like"/>
    <property type="match status" value="1"/>
</dbReference>
<dbReference type="Pfam" id="PF03031">
    <property type="entry name" value="NIF"/>
    <property type="match status" value="1"/>
</dbReference>
<comment type="caution">
    <text evidence="2">The sequence shown here is derived from an EMBL/GenBank/DDBJ whole genome shotgun (WGS) entry which is preliminary data.</text>
</comment>
<dbReference type="InterPro" id="IPR050365">
    <property type="entry name" value="TIM50"/>
</dbReference>
<evidence type="ECO:0000313" key="3">
    <source>
        <dbReference type="Proteomes" id="UP000245383"/>
    </source>
</evidence>
<dbReference type="AlphaFoldDB" id="A0A2T9Z011"/>
<dbReference type="InterPro" id="IPR004274">
    <property type="entry name" value="FCP1_dom"/>
</dbReference>
<dbReference type="InterPro" id="IPR011948">
    <property type="entry name" value="Dullard_phosphatase"/>
</dbReference>
<dbReference type="OrthoDB" id="277011at2759"/>
<dbReference type="FunFam" id="3.40.50.1000:FF:000093">
    <property type="entry name" value="NLI interacting factor-like phosphatase family protein"/>
    <property type="match status" value="1"/>
</dbReference>
<name>A0A2T9Z011_9FUNG</name>
<dbReference type="SMART" id="SM00577">
    <property type="entry name" value="CPDc"/>
    <property type="match status" value="1"/>
</dbReference>
<keyword evidence="3" id="KW-1185">Reference proteome</keyword>
<evidence type="ECO:0000313" key="2">
    <source>
        <dbReference type="EMBL" id="PVU97931.1"/>
    </source>
</evidence>
<dbReference type="NCBIfam" id="TIGR02251">
    <property type="entry name" value="HIF-SF_euk"/>
    <property type="match status" value="1"/>
</dbReference>
<dbReference type="InterPro" id="IPR023214">
    <property type="entry name" value="HAD_sf"/>
</dbReference>
<dbReference type="PANTHER" id="PTHR12210">
    <property type="entry name" value="DULLARD PROTEIN PHOSPHATASE"/>
    <property type="match status" value="1"/>
</dbReference>
<dbReference type="STRING" id="133385.A0A2T9Z011"/>
<proteinExistence type="predicted"/>